<evidence type="ECO:0000313" key="2">
    <source>
        <dbReference type="EMBL" id="KAJ4440880.1"/>
    </source>
</evidence>
<keyword evidence="3" id="KW-1185">Reference proteome</keyword>
<dbReference type="Proteomes" id="UP001148838">
    <property type="component" value="Unassembled WGS sequence"/>
</dbReference>
<feature type="region of interest" description="Disordered" evidence="1">
    <location>
        <begin position="18"/>
        <end position="55"/>
    </location>
</feature>
<name>A0ABQ8T5C8_PERAM</name>
<protein>
    <submittedName>
        <fullName evidence="2">Uncharacterized protein</fullName>
    </submittedName>
</protein>
<proteinExistence type="predicted"/>
<organism evidence="2 3">
    <name type="scientific">Periplaneta americana</name>
    <name type="common">American cockroach</name>
    <name type="synonym">Blatta americana</name>
    <dbReference type="NCBI Taxonomy" id="6978"/>
    <lineage>
        <taxon>Eukaryota</taxon>
        <taxon>Metazoa</taxon>
        <taxon>Ecdysozoa</taxon>
        <taxon>Arthropoda</taxon>
        <taxon>Hexapoda</taxon>
        <taxon>Insecta</taxon>
        <taxon>Pterygota</taxon>
        <taxon>Neoptera</taxon>
        <taxon>Polyneoptera</taxon>
        <taxon>Dictyoptera</taxon>
        <taxon>Blattodea</taxon>
        <taxon>Blattoidea</taxon>
        <taxon>Blattidae</taxon>
        <taxon>Blattinae</taxon>
        <taxon>Periplaneta</taxon>
    </lineage>
</organism>
<comment type="caution">
    <text evidence="2">The sequence shown here is derived from an EMBL/GenBank/DDBJ whole genome shotgun (WGS) entry which is preliminary data.</text>
</comment>
<gene>
    <name evidence="2" type="ORF">ANN_10727</name>
</gene>
<evidence type="ECO:0000313" key="3">
    <source>
        <dbReference type="Proteomes" id="UP001148838"/>
    </source>
</evidence>
<sequence length="100" mass="11124">MADLFYEQLIIFPYALGQNTVPNDVGHNDDEGDGDDSDDDNVIDDDARLIPNPTPADHTKFRCVPRFLTGNPIRPYSGPRCASPAGVQGLLWNDDEMEKF</sequence>
<accession>A0ABQ8T5C8</accession>
<dbReference type="EMBL" id="JAJSOF020000015">
    <property type="protein sequence ID" value="KAJ4440880.1"/>
    <property type="molecule type" value="Genomic_DNA"/>
</dbReference>
<evidence type="ECO:0000256" key="1">
    <source>
        <dbReference type="SAM" id="MobiDB-lite"/>
    </source>
</evidence>
<feature type="compositionally biased region" description="Acidic residues" evidence="1">
    <location>
        <begin position="30"/>
        <end position="44"/>
    </location>
</feature>
<reference evidence="2 3" key="1">
    <citation type="journal article" date="2022" name="Allergy">
        <title>Genome assembly and annotation of Periplaneta americana reveal a comprehensive cockroach allergen profile.</title>
        <authorList>
            <person name="Wang L."/>
            <person name="Xiong Q."/>
            <person name="Saelim N."/>
            <person name="Wang L."/>
            <person name="Nong W."/>
            <person name="Wan A.T."/>
            <person name="Shi M."/>
            <person name="Liu X."/>
            <person name="Cao Q."/>
            <person name="Hui J.H.L."/>
            <person name="Sookrung N."/>
            <person name="Leung T.F."/>
            <person name="Tungtrongchitr A."/>
            <person name="Tsui S.K.W."/>
        </authorList>
    </citation>
    <scope>NUCLEOTIDE SEQUENCE [LARGE SCALE GENOMIC DNA]</scope>
    <source>
        <strain evidence="2">PWHHKU_190912</strain>
    </source>
</reference>